<name>A0ABW9MBE1_9FIRM</name>
<evidence type="ECO:0000313" key="4">
    <source>
        <dbReference type="EMBL" id="MFO3666633.1"/>
    </source>
</evidence>
<reference evidence="4 5" key="1">
    <citation type="journal article" date="2025" name="Anaerobe">
        <title>Description of Anaerococcus kampingiae sp. nov., Anaerococcus groningensis sp. nov., Anaerococcus martiniensis sp. nov., and Anaerococcus cruorum sp. nov., isolated from human clinical specimens.</title>
        <authorList>
            <person name="Boiten K.E."/>
            <person name="Meijer J."/>
            <person name="van Wezel E.M."/>
            <person name="Veloo A.C.M."/>
        </authorList>
    </citation>
    <scope>NUCLEOTIDE SEQUENCE [LARGE SCALE GENOMIC DNA]</scope>
    <source>
        <strain evidence="4 5">ENR0874</strain>
    </source>
</reference>
<proteinExistence type="predicted"/>
<protein>
    <submittedName>
        <fullName evidence="4">Helix-turn-helix domain-containing protein</fullName>
    </submittedName>
</protein>
<dbReference type="Proteomes" id="UP001637994">
    <property type="component" value="Unassembled WGS sequence"/>
</dbReference>
<dbReference type="RefSeq" id="WP_410035260.1">
    <property type="nucleotide sequence ID" value="NZ_JBGMEF010000013.1"/>
</dbReference>
<keyword evidence="2" id="KW-0804">Transcription</keyword>
<dbReference type="PANTHER" id="PTHR30185:SF18">
    <property type="entry name" value="TRANSCRIPTIONAL REGULATOR MTLR"/>
    <property type="match status" value="1"/>
</dbReference>
<gene>
    <name evidence="4" type="ORF">ACCQ42_02450</name>
</gene>
<evidence type="ECO:0000259" key="3">
    <source>
        <dbReference type="Pfam" id="PF05043"/>
    </source>
</evidence>
<organism evidence="4 5">
    <name type="scientific">Anaerococcus kampingae</name>
    <dbReference type="NCBI Taxonomy" id="3115614"/>
    <lineage>
        <taxon>Bacteria</taxon>
        <taxon>Bacillati</taxon>
        <taxon>Bacillota</taxon>
        <taxon>Tissierellia</taxon>
        <taxon>Tissierellales</taxon>
        <taxon>Peptoniphilaceae</taxon>
        <taxon>Anaerococcus</taxon>
    </lineage>
</organism>
<dbReference type="InterPro" id="IPR050661">
    <property type="entry name" value="BglG_antiterminators"/>
</dbReference>
<comment type="caution">
    <text evidence="4">The sequence shown here is derived from an EMBL/GenBank/DDBJ whole genome shotgun (WGS) entry which is preliminary data.</text>
</comment>
<sequence length="512" mass="60541">MIFLKQDENMYKLLEALFYKDGTWVRIDELVDDLDLSKKTIHNYIDALEKLFKNYAKFEMTSNLVKADFILDIGLKTIKKIFIKNSLISQILTITFLDEIKNKKDLATRLNTSDSSIFRNIGYLNEAIKEIYNIEFSYADLDFVGDEYDIEKFYLNLFISTQISPLDWPFEGLVDEKDVTTIAESIGKSIYMEIIFGQYSYIKTALAISLIRYRRGFKFKLGEIDQDMLSFVKKCLSNIEVARATRRLLPDENGDLTMVLYQILAFFINHEYTPYFKSLDEVFELVPIYKDYYDYLYDKSIKLCDKYEIDKTNLENAYKEIFSYFYVRLFNVEQADFFVAKSQHLLDYIRFINIDFYKDIYAMMDGLLDKYPKLRERYSTEAMVYAIYSTWPGLLGHMIDSIKQIKAIIISNYDRYHSRLIQDFINSTASTILSVDIYTKPRLDINWLRQSEYDVIITDFLLEADLADKLLLNLENLPRVHRSFKILDQILGKKFMEIKAENPEFFDNSKPL</sequence>
<evidence type="ECO:0000313" key="5">
    <source>
        <dbReference type="Proteomes" id="UP001637994"/>
    </source>
</evidence>
<dbReference type="PANTHER" id="PTHR30185">
    <property type="entry name" value="CRYPTIC BETA-GLUCOSIDE BGL OPERON ANTITERMINATOR"/>
    <property type="match status" value="1"/>
</dbReference>
<evidence type="ECO:0000256" key="2">
    <source>
        <dbReference type="ARBA" id="ARBA00023163"/>
    </source>
</evidence>
<accession>A0ABW9MBE1</accession>
<dbReference type="EMBL" id="JBGMEF010000013">
    <property type="protein sequence ID" value="MFO3666633.1"/>
    <property type="molecule type" value="Genomic_DNA"/>
</dbReference>
<dbReference type="InterPro" id="IPR007737">
    <property type="entry name" value="Mga_HTH"/>
</dbReference>
<keyword evidence="1" id="KW-0805">Transcription regulation</keyword>
<keyword evidence="5" id="KW-1185">Reference proteome</keyword>
<dbReference type="Pfam" id="PF05043">
    <property type="entry name" value="Mga"/>
    <property type="match status" value="1"/>
</dbReference>
<evidence type="ECO:0000256" key="1">
    <source>
        <dbReference type="ARBA" id="ARBA00023015"/>
    </source>
</evidence>
<feature type="domain" description="Mga helix-turn-helix" evidence="3">
    <location>
        <begin position="75"/>
        <end position="158"/>
    </location>
</feature>